<sequence length="62" mass="6996">MSTFTNQHTHTINFQCDGCGTSLDTEKFTFDSALDMAKAQGWRPVRDGDVWKHLCDDCEVIA</sequence>
<gene>
    <name evidence="1" type="ORF">KFK14_12745</name>
</gene>
<dbReference type="AlphaFoldDB" id="A0A975PZN7"/>
<keyword evidence="2" id="KW-1185">Reference proteome</keyword>
<proteinExistence type="predicted"/>
<protein>
    <submittedName>
        <fullName evidence="1">Uncharacterized protein</fullName>
    </submittedName>
</protein>
<evidence type="ECO:0000313" key="1">
    <source>
        <dbReference type="EMBL" id="QUT04014.1"/>
    </source>
</evidence>
<evidence type="ECO:0000313" key="2">
    <source>
        <dbReference type="Proteomes" id="UP000681425"/>
    </source>
</evidence>
<name>A0A975PZN7_9SPHN</name>
<accession>A0A975PZN7</accession>
<dbReference type="RefSeq" id="WP_212607909.1">
    <property type="nucleotide sequence ID" value="NZ_CP073910.1"/>
</dbReference>
<organism evidence="1 2">
    <name type="scientific">Sphingobium phenoxybenzoativorans</name>
    <dbReference type="NCBI Taxonomy" id="1592790"/>
    <lineage>
        <taxon>Bacteria</taxon>
        <taxon>Pseudomonadati</taxon>
        <taxon>Pseudomonadota</taxon>
        <taxon>Alphaproteobacteria</taxon>
        <taxon>Sphingomonadales</taxon>
        <taxon>Sphingomonadaceae</taxon>
        <taxon>Sphingobium</taxon>
    </lineage>
</organism>
<dbReference type="Proteomes" id="UP000681425">
    <property type="component" value="Chromosome"/>
</dbReference>
<dbReference type="EMBL" id="CP073910">
    <property type="protein sequence ID" value="QUT04014.1"/>
    <property type="molecule type" value="Genomic_DNA"/>
</dbReference>
<reference evidence="1" key="1">
    <citation type="submission" date="2021-04" db="EMBL/GenBank/DDBJ databases">
        <title>Isolation of p-tert-butylphenol degrading bacteria Sphingobium phenoxybenzoativorans Tas13 from active sludge.</title>
        <authorList>
            <person name="Li Y."/>
        </authorList>
    </citation>
    <scope>NUCLEOTIDE SEQUENCE</scope>
    <source>
        <strain evidence="1">Tas13</strain>
    </source>
</reference>
<dbReference type="KEGG" id="spph:KFK14_12745"/>